<reference evidence="1 2" key="1">
    <citation type="submission" date="2023-05" db="EMBL/GenBank/DDBJ databases">
        <title>Novel species of genus Flectobacillus isolated from stream in China.</title>
        <authorList>
            <person name="Lu H."/>
        </authorList>
    </citation>
    <scope>NUCLEOTIDE SEQUENCE [LARGE SCALE GENOMIC DNA]</scope>
    <source>
        <strain evidence="1 2">LFS242W</strain>
    </source>
</reference>
<keyword evidence="2" id="KW-1185">Reference proteome</keyword>
<evidence type="ECO:0000313" key="1">
    <source>
        <dbReference type="EMBL" id="MDI9872893.1"/>
    </source>
</evidence>
<dbReference type="Proteomes" id="UP001225761">
    <property type="component" value="Unassembled WGS sequence"/>
</dbReference>
<dbReference type="RefSeq" id="WP_283380151.1">
    <property type="nucleotide sequence ID" value="NZ_JASHIE010000001.1"/>
</dbReference>
<accession>A0ABT6YVQ1</accession>
<evidence type="ECO:0000313" key="2">
    <source>
        <dbReference type="Proteomes" id="UP001225761"/>
    </source>
</evidence>
<dbReference type="EMBL" id="JASHIE010000001">
    <property type="protein sequence ID" value="MDI9872893.1"/>
    <property type="molecule type" value="Genomic_DNA"/>
</dbReference>
<organism evidence="1 2">
    <name type="scientific">Flectobacillus rivi</name>
    <dbReference type="NCBI Taxonomy" id="2984209"/>
    <lineage>
        <taxon>Bacteria</taxon>
        <taxon>Pseudomonadati</taxon>
        <taxon>Bacteroidota</taxon>
        <taxon>Cytophagia</taxon>
        <taxon>Cytophagales</taxon>
        <taxon>Flectobacillaceae</taxon>
        <taxon>Flectobacillus</taxon>
    </lineage>
</organism>
<comment type="caution">
    <text evidence="1">The sequence shown here is derived from an EMBL/GenBank/DDBJ whole genome shotgun (WGS) entry which is preliminary data.</text>
</comment>
<proteinExistence type="predicted"/>
<sequence>MVTIFKKQTDSKIERMKIFLTLLSISLLSTVFGQARQKENPTEFLPKGFFVYETIRGDLNRDGIEDCILIIKGTDKNKIITDKYSGQLDRNRRGIIILFKKNNHYELVLKNQDCFSSENEDGGVYFAPELSIEIKNGNLTASYGHGRYGSWSYKFKYKNGDFELIGYDANSNRGPVAQYQISINFLTKKKLRRDNLNKDADGDEEYEDKFMETWKKINIKNVIKLSNIKDFDELDMTKY</sequence>
<protein>
    <recommendedName>
        <fullName evidence="3">VCBS repeat-containing protein</fullName>
    </recommendedName>
</protein>
<gene>
    <name evidence="1" type="ORF">QM481_00040</name>
</gene>
<name>A0ABT6YVQ1_9BACT</name>
<evidence type="ECO:0008006" key="3">
    <source>
        <dbReference type="Google" id="ProtNLM"/>
    </source>
</evidence>